<dbReference type="Pfam" id="PF10707">
    <property type="entry name" value="YrbL-PhoP_reg"/>
    <property type="match status" value="1"/>
</dbReference>
<sequence length="222" mass="25283">MIHLSDHKAFAIGNHRAIYTHPHRRDRCVKVNHAHMPPALKRQLVPWYQRFRRSFHFDENLAELRQITKIHDRATTTCLSIPTVEGMVETDLGPGLVVELITDANGSISRTAIEYVKLFGYTPEVKTALNNLRSSMVQHNIQLKDPGTSNIVFQQREDHTLRAVIIDGLGAPTILPIHRLSPKHSTMRIDAKISKIKRRLKKTKTLNSGGKETPTDLLQIRE</sequence>
<dbReference type="EMBL" id="CP138858">
    <property type="protein sequence ID" value="WPJ97319.1"/>
    <property type="molecule type" value="Genomic_DNA"/>
</dbReference>
<gene>
    <name evidence="1" type="ORF">SH580_06310</name>
</gene>
<evidence type="ECO:0000313" key="2">
    <source>
        <dbReference type="Proteomes" id="UP001324993"/>
    </source>
</evidence>
<proteinExistence type="predicted"/>
<dbReference type="InterPro" id="IPR019647">
    <property type="entry name" value="PhoP_reg_network_YrbL"/>
</dbReference>
<accession>A0ABZ0RM74</accession>
<keyword evidence="2" id="KW-1185">Reference proteome</keyword>
<reference evidence="1 2" key="1">
    <citation type="submission" date="2023-11" db="EMBL/GenBank/DDBJ databases">
        <title>Coraliomargarita sp. nov., isolated from marine algae.</title>
        <authorList>
            <person name="Lee J.K."/>
            <person name="Baek J.H."/>
            <person name="Kim J.M."/>
            <person name="Choi D.G."/>
            <person name="Jeon C.O."/>
        </authorList>
    </citation>
    <scope>NUCLEOTIDE SEQUENCE [LARGE SCALE GENOMIC DNA]</scope>
    <source>
        <strain evidence="1 2">J2-16</strain>
    </source>
</reference>
<name>A0ABZ0RM74_9BACT</name>
<dbReference type="RefSeq" id="WP_319834163.1">
    <property type="nucleotide sequence ID" value="NZ_CP138858.1"/>
</dbReference>
<organism evidence="1 2">
    <name type="scientific">Coraliomargarita algicola</name>
    <dbReference type="NCBI Taxonomy" id="3092156"/>
    <lineage>
        <taxon>Bacteria</taxon>
        <taxon>Pseudomonadati</taxon>
        <taxon>Verrucomicrobiota</taxon>
        <taxon>Opitutia</taxon>
        <taxon>Puniceicoccales</taxon>
        <taxon>Coraliomargaritaceae</taxon>
        <taxon>Coraliomargarita</taxon>
    </lineage>
</organism>
<protein>
    <submittedName>
        <fullName evidence="1">YrbL family protein</fullName>
    </submittedName>
</protein>
<evidence type="ECO:0000313" key="1">
    <source>
        <dbReference type="EMBL" id="WPJ97319.1"/>
    </source>
</evidence>
<dbReference type="Proteomes" id="UP001324993">
    <property type="component" value="Chromosome"/>
</dbReference>